<feature type="transmembrane region" description="Helical" evidence="1">
    <location>
        <begin position="311"/>
        <end position="329"/>
    </location>
</feature>
<proteinExistence type="predicted"/>
<evidence type="ECO:0000313" key="2">
    <source>
        <dbReference type="EMBL" id="EEH63795.1"/>
    </source>
</evidence>
<dbReference type="STRING" id="525245.HMPREF0044_0814"/>
<dbReference type="OrthoDB" id="10019722at2"/>
<keyword evidence="1" id="KW-0472">Membrane</keyword>
<dbReference type="AlphaFoldDB" id="C0VZT6"/>
<feature type="transmembrane region" description="Helical" evidence="1">
    <location>
        <begin position="226"/>
        <end position="244"/>
    </location>
</feature>
<feature type="transmembrane region" description="Helical" evidence="1">
    <location>
        <begin position="280"/>
        <end position="299"/>
    </location>
</feature>
<feature type="transmembrane region" description="Helical" evidence="1">
    <location>
        <begin position="341"/>
        <end position="363"/>
    </location>
</feature>
<reference evidence="2 3" key="1">
    <citation type="submission" date="2009-01" db="EMBL/GenBank/DDBJ databases">
        <authorList>
            <person name="Qin X."/>
            <person name="Bachman B."/>
            <person name="Battles P."/>
            <person name="Bell A."/>
            <person name="Bess C."/>
            <person name="Bickham C."/>
            <person name="Chaboub L."/>
            <person name="Chen D."/>
            <person name="Coyle M."/>
            <person name="Deiros D.R."/>
            <person name="Dinh H."/>
            <person name="Forbes L."/>
            <person name="Fowler G."/>
            <person name="Francisco L."/>
            <person name="Fu Q."/>
            <person name="Gubbala S."/>
            <person name="Hale W."/>
            <person name="Han Y."/>
            <person name="Hemphill L."/>
            <person name="Highlander S.K."/>
            <person name="Hirani K."/>
            <person name="Hogues M."/>
            <person name="Jackson L."/>
            <person name="Jakkamsetti A."/>
            <person name="Javaid M."/>
            <person name="Jiang H."/>
            <person name="Korchina V."/>
            <person name="Kovar C."/>
            <person name="Lara F."/>
            <person name="Lee S."/>
            <person name="Mata R."/>
            <person name="Mathew T."/>
            <person name="Moen C."/>
            <person name="Morales K."/>
            <person name="Munidasa M."/>
            <person name="Nazareth L."/>
            <person name="Ngo R."/>
            <person name="Nguyen L."/>
            <person name="Okwuonu G."/>
            <person name="Ongeri F."/>
            <person name="Patil S."/>
            <person name="Petrosino J."/>
            <person name="Pham C."/>
            <person name="Pham P."/>
            <person name="Pu L.-L."/>
            <person name="Puazo M."/>
            <person name="Raj R."/>
            <person name="Reid J."/>
            <person name="Rouhana J."/>
            <person name="Saada N."/>
            <person name="Shang Y."/>
            <person name="Simmons D."/>
            <person name="Thornton R."/>
            <person name="Warren J."/>
            <person name="Weissenberger G."/>
            <person name="Zhang J."/>
            <person name="Zhang L."/>
            <person name="Zhou C."/>
            <person name="Zhu D."/>
            <person name="Muzny D."/>
            <person name="Worley K."/>
            <person name="Gibbs R."/>
        </authorList>
    </citation>
    <scope>NUCLEOTIDE SEQUENCE [LARGE SCALE GENOMIC DNA]</scope>
    <source>
        <strain evidence="2 3">DSM 15436</strain>
    </source>
</reference>
<dbReference type="RefSeq" id="WP_006546586.1">
    <property type="nucleotide sequence ID" value="NZ_DS999543.1"/>
</dbReference>
<organism evidence="2 3">
    <name type="scientific">Gleimia coleocanis DSM 15436</name>
    <dbReference type="NCBI Taxonomy" id="525245"/>
    <lineage>
        <taxon>Bacteria</taxon>
        <taxon>Bacillati</taxon>
        <taxon>Actinomycetota</taxon>
        <taxon>Actinomycetes</taxon>
        <taxon>Actinomycetales</taxon>
        <taxon>Actinomycetaceae</taxon>
        <taxon>Gleimia</taxon>
    </lineage>
</organism>
<keyword evidence="1" id="KW-1133">Transmembrane helix</keyword>
<dbReference type="EMBL" id="ACFG01000030">
    <property type="protein sequence ID" value="EEH63795.1"/>
    <property type="molecule type" value="Genomic_DNA"/>
</dbReference>
<name>C0VZT6_9ACTO</name>
<keyword evidence="1" id="KW-0812">Transmembrane</keyword>
<feature type="transmembrane region" description="Helical" evidence="1">
    <location>
        <begin position="154"/>
        <end position="175"/>
    </location>
</feature>
<protein>
    <submittedName>
        <fullName evidence="2">Uncharacterized protein</fullName>
    </submittedName>
</protein>
<dbReference type="HOGENOM" id="CLU_603607_0_0_11"/>
<sequence length="453" mass="48957">MQVKSSFTPSWGVRLQFLLAGVVLTLFMRYVWRFSLANGDEFFFAGLKNTAQIGSYSLATLNDFLHFLWFEHTGRTADFLSTFVYYFGFDAGKWIVSALTGFSVSLIAFSLYRSWLVFSPSRMLPKSSGWVALTVSLFALFSPAVLNTAYISNLLVYSAAICNYLVFVALLTYAWSLSLTASSLNSWLVPAGLVFVVGTSHEQASLSVITLVFLAFVFRFSTSSKLGLAVFAGAGLVGSALMLGSPGLANKLGRASAALNHQQGLISKATNSLYALAAQYHLLPVFILVVGLVSLLLISKHQLARGISVSGPFYAAVAFALLAAATLSIPLASGVGQVRVFHYPLILGALAGGYAYYLGAVVLCAGQRSSLGTKILILVFCVLAVFGAFRTYNSQVRNFPLGEVQLLEQIDSCPIEDCMLVDLTGLPVHHGFSGYGEHDYAHTGYMTLWLESK</sequence>
<accession>C0VZT6</accession>
<evidence type="ECO:0000256" key="1">
    <source>
        <dbReference type="SAM" id="Phobius"/>
    </source>
</evidence>
<feature type="transmembrane region" description="Helical" evidence="1">
    <location>
        <begin position="12"/>
        <end position="32"/>
    </location>
</feature>
<feature type="transmembrane region" description="Helical" evidence="1">
    <location>
        <begin position="127"/>
        <end position="147"/>
    </location>
</feature>
<feature type="transmembrane region" description="Helical" evidence="1">
    <location>
        <begin position="94"/>
        <end position="115"/>
    </location>
</feature>
<dbReference type="Proteomes" id="UP000010301">
    <property type="component" value="Unassembled WGS sequence"/>
</dbReference>
<feature type="transmembrane region" description="Helical" evidence="1">
    <location>
        <begin position="375"/>
        <end position="392"/>
    </location>
</feature>
<feature type="transmembrane region" description="Helical" evidence="1">
    <location>
        <begin position="187"/>
        <end position="214"/>
    </location>
</feature>
<gene>
    <name evidence="2" type="ORF">HMPREF0044_0814</name>
</gene>
<comment type="caution">
    <text evidence="2">The sequence shown here is derived from an EMBL/GenBank/DDBJ whole genome shotgun (WGS) entry which is preliminary data.</text>
</comment>
<keyword evidence="3" id="KW-1185">Reference proteome</keyword>
<evidence type="ECO:0000313" key="3">
    <source>
        <dbReference type="Proteomes" id="UP000010301"/>
    </source>
</evidence>